<dbReference type="EMBL" id="AABGHY010000016">
    <property type="protein sequence ID" value="EAH3295708.1"/>
    <property type="molecule type" value="Genomic_DNA"/>
</dbReference>
<evidence type="ECO:0000313" key="140">
    <source>
        <dbReference type="Proteomes" id="UP000840197"/>
    </source>
</evidence>
<dbReference type="Proteomes" id="UP000403352">
    <property type="component" value="Unassembled WGS sequence"/>
</dbReference>
<evidence type="ECO:0000313" key="67">
    <source>
        <dbReference type="EMBL" id="HAC3056790.1"/>
    </source>
</evidence>
<dbReference type="SUPFAM" id="SSF50814">
    <property type="entry name" value="Lipocalins"/>
    <property type="match status" value="1"/>
</dbReference>
<evidence type="ECO:0000313" key="66">
    <source>
        <dbReference type="EMBL" id="HAC1756216.1"/>
    </source>
</evidence>
<dbReference type="EMBL" id="AABEVT010000014">
    <property type="protein sequence ID" value="EAH0253757.1"/>
    <property type="molecule type" value="Genomic_DNA"/>
</dbReference>
<dbReference type="EMBL" id="AABEVI010000016">
    <property type="protein sequence ID" value="EAH0219585.1"/>
    <property type="molecule type" value="Genomic_DNA"/>
</dbReference>
<dbReference type="Proteomes" id="UP000365297">
    <property type="component" value="Unassembled WGS sequence"/>
</dbReference>
<evidence type="ECO:0000313" key="37">
    <source>
        <dbReference type="EMBL" id="EAH0219585.1"/>
    </source>
</evidence>
<proteinExistence type="predicted"/>
<sequence length="149" mass="17147">MTANQMERKKVTIHITNVIRQMDAEEKSDMSVSGVFYRDKGNRYLHYEEKQLAGTIRTVLKIADNELLLMRSGAVNMRMHFFRDNRRSTASVDSGAGKLQLESELVSMEELYENKPDVLSEVAFQYDLLSHGEYIGSYTVLMKIEEDAE</sequence>
<dbReference type="EMBL" id="AACJYH010000016">
    <property type="protein sequence ID" value="EAK8898985.1"/>
    <property type="molecule type" value="Genomic_DNA"/>
</dbReference>
<dbReference type="EMBL" id="AAAQOE010000009">
    <property type="protein sequence ID" value="EAE1097316.1"/>
    <property type="molecule type" value="Genomic_DNA"/>
</dbReference>
<dbReference type="EMBL" id="AAALRN010000011">
    <property type="protein sequence ID" value="EAD1186428.1"/>
    <property type="molecule type" value="Genomic_DNA"/>
</dbReference>
<dbReference type="Proteomes" id="UP000383365">
    <property type="component" value="Unassembled WGS sequence"/>
</dbReference>
<evidence type="ECO:0000313" key="2">
    <source>
        <dbReference type="EMBL" id="EAC4484173.1"/>
    </source>
</evidence>
<dbReference type="EMBL" id="AANDSR010000005">
    <property type="protein sequence ID" value="EDN9836919.1"/>
    <property type="molecule type" value="Genomic_DNA"/>
</dbReference>
<evidence type="ECO:0000313" key="136">
    <source>
        <dbReference type="Proteomes" id="UP000548826"/>
    </source>
</evidence>
<evidence type="ECO:0000313" key="10">
    <source>
        <dbReference type="EMBL" id="EAD3794110.1"/>
    </source>
</evidence>
<dbReference type="EMBL" id="DABXZF010000002">
    <property type="protein sequence ID" value="HAO5921220.1"/>
    <property type="molecule type" value="Genomic_DNA"/>
</dbReference>
<dbReference type="EMBL" id="AABEMN010000028">
    <property type="protein sequence ID" value="EAG9520960.1"/>
    <property type="molecule type" value="Genomic_DNA"/>
</dbReference>
<dbReference type="Proteomes" id="UP000481141">
    <property type="component" value="Unassembled WGS sequence"/>
</dbReference>
<evidence type="ECO:0000313" key="122">
    <source>
        <dbReference type="Proteomes" id="UP000525068"/>
    </source>
</evidence>
<evidence type="ECO:0000313" key="123">
    <source>
        <dbReference type="Proteomes" id="UP000525850"/>
    </source>
</evidence>
<evidence type="ECO:0000313" key="88">
    <source>
        <dbReference type="Proteomes" id="UP000345329"/>
    </source>
</evidence>
<dbReference type="KEGG" id="lmom:IJ09_11985"/>
<evidence type="ECO:0000313" key="6">
    <source>
        <dbReference type="EMBL" id="EAC6549187.1"/>
    </source>
</evidence>
<dbReference type="Proteomes" id="UP000339309">
    <property type="component" value="Unassembled WGS sequence"/>
</dbReference>
<dbReference type="EMBL" id="DAAHYZ010000006">
    <property type="protein sequence ID" value="HAB7722243.1"/>
    <property type="molecule type" value="Genomic_DNA"/>
</dbReference>
<evidence type="ECO:0000313" key="77">
    <source>
        <dbReference type="EMBL" id="TYU52086.1"/>
    </source>
</evidence>
<evidence type="ECO:0000313" key="70">
    <source>
        <dbReference type="EMBL" id="KAA9447853.1"/>
    </source>
</evidence>
<evidence type="ECO:0000313" key="124">
    <source>
        <dbReference type="Proteomes" id="UP000527632"/>
    </source>
</evidence>
<dbReference type="EMBL" id="AABBAW010000012">
    <property type="protein sequence ID" value="EAG2516502.1"/>
    <property type="molecule type" value="Genomic_DNA"/>
</dbReference>
<evidence type="ECO:0000313" key="86">
    <source>
        <dbReference type="Proteomes" id="UP000336166"/>
    </source>
</evidence>
<dbReference type="Proteomes" id="UP000352246">
    <property type="component" value="Unassembled WGS sequence"/>
</dbReference>
<dbReference type="Proteomes" id="UP000371553">
    <property type="component" value="Unassembled WGS sequence"/>
</dbReference>
<dbReference type="Proteomes" id="UP000843503">
    <property type="component" value="Unassembled WGS sequence"/>
</dbReference>
<evidence type="ECO:0000313" key="130">
    <source>
        <dbReference type="Proteomes" id="UP000535556"/>
    </source>
</evidence>
<dbReference type="EMBL" id="QDAY01000005">
    <property type="protein sequence ID" value="KAA9447853.1"/>
    <property type="molecule type" value="Genomic_DNA"/>
</dbReference>
<dbReference type="EMBL" id="QXLS01000007">
    <property type="protein sequence ID" value="RKA05161.1"/>
    <property type="molecule type" value="Genomic_DNA"/>
</dbReference>
<evidence type="ECO:0000313" key="33">
    <source>
        <dbReference type="EMBL" id="EAG9354456.1"/>
    </source>
</evidence>
<evidence type="ECO:0000313" key="1">
    <source>
        <dbReference type="EMBL" id="EAC3882335.1"/>
    </source>
</evidence>
<evidence type="ECO:0000313" key="141">
    <source>
        <dbReference type="Proteomes" id="UP000840567"/>
    </source>
</evidence>
<dbReference type="Proteomes" id="UP000467347">
    <property type="component" value="Unassembled WGS sequence"/>
</dbReference>
<dbReference type="RefSeq" id="WP_003723610.1">
    <property type="nucleotide sequence ID" value="NC_021823.1"/>
</dbReference>
<dbReference type="Proteomes" id="UP000548278">
    <property type="component" value="Unassembled WGS sequence"/>
</dbReference>
<evidence type="ECO:0000313" key="32">
    <source>
        <dbReference type="EMBL" id="EAG6991638.1"/>
    </source>
</evidence>
<dbReference type="EMBL" id="AAAQVA010000005">
    <property type="protein sequence ID" value="EAE1632544.1"/>
    <property type="molecule type" value="Genomic_DNA"/>
</dbReference>
<evidence type="ECO:0000313" key="105">
    <source>
        <dbReference type="Proteomes" id="UP000421738"/>
    </source>
</evidence>
<evidence type="ECO:0000313" key="79">
    <source>
        <dbReference type="Proteomes" id="UP000269407"/>
    </source>
</evidence>
<dbReference type="AlphaFoldDB" id="A0A0D8X508"/>
<dbReference type="EMBL" id="MJTJ01000011">
    <property type="protein sequence ID" value="OET51483.1"/>
    <property type="molecule type" value="Genomic_DNA"/>
</dbReference>
<dbReference type="EMBL" id="AAAPCR010000020">
    <property type="protein sequence ID" value="EAD8147408.1"/>
    <property type="molecule type" value="Genomic_DNA"/>
</dbReference>
<evidence type="ECO:0000313" key="101">
    <source>
        <dbReference type="Proteomes" id="UP000388699"/>
    </source>
</evidence>
<evidence type="ECO:0000313" key="103">
    <source>
        <dbReference type="Proteomes" id="UP000406081"/>
    </source>
</evidence>
<evidence type="ECO:0000313" key="116">
    <source>
        <dbReference type="Proteomes" id="UP000478945"/>
    </source>
</evidence>
<evidence type="ECO:0000313" key="126">
    <source>
        <dbReference type="Proteomes" id="UP000529135"/>
    </source>
</evidence>
<dbReference type="Proteomes" id="UP000525068">
    <property type="component" value="Unassembled WGS sequence"/>
</dbReference>
<evidence type="ECO:0000313" key="51">
    <source>
        <dbReference type="EMBL" id="EDH0842090.1"/>
    </source>
</evidence>
<evidence type="ECO:0000313" key="44">
    <source>
        <dbReference type="EMBL" id="EAH4373730.1"/>
    </source>
</evidence>
<dbReference type="Proteomes" id="UP000517258">
    <property type="component" value="Unassembled WGS sequence"/>
</dbReference>
<evidence type="ECO:0000313" key="69">
    <source>
        <dbReference type="EMBL" id="HAO5921220.1"/>
    </source>
</evidence>
<evidence type="ECO:0000313" key="42">
    <source>
        <dbReference type="EMBL" id="EAH3295708.1"/>
    </source>
</evidence>
<dbReference type="EMBL" id="AAKHCT010000007">
    <property type="protein sequence ID" value="ECR7123957.1"/>
    <property type="molecule type" value="Genomic_DNA"/>
</dbReference>
<protein>
    <submittedName>
        <fullName evidence="74">Beta-barrel protein YwiB</fullName>
    </submittedName>
    <submittedName>
        <fullName evidence="33">DUF1934 domain-containing protein</fullName>
    </submittedName>
    <submittedName>
        <fullName evidence="51">DUF1934 family protein</fullName>
    </submittedName>
</protein>
<dbReference type="Proteomes" id="UP000427828">
    <property type="component" value="Unassembled WGS sequence"/>
</dbReference>
<evidence type="ECO:0000313" key="132">
    <source>
        <dbReference type="Proteomes" id="UP000540417"/>
    </source>
</evidence>
<name>A0A0D8X508_LISMN</name>
<dbReference type="Proteomes" id="UP000368805">
    <property type="component" value="Unassembled WGS sequence"/>
</dbReference>
<dbReference type="Proteomes" id="UP000852906">
    <property type="component" value="Unassembled WGS sequence"/>
</dbReference>
<dbReference type="EMBL" id="AABBZO010000014">
    <property type="protein sequence ID" value="EAG4462985.1"/>
    <property type="molecule type" value="Genomic_DNA"/>
</dbReference>
<dbReference type="Proteomes" id="UP000840928">
    <property type="component" value="Unassembled WGS sequence"/>
</dbReference>
<evidence type="ECO:0000313" key="85">
    <source>
        <dbReference type="Proteomes" id="UP000335978"/>
    </source>
</evidence>
<dbReference type="EMBL" id="AAAIKW010000008">
    <property type="protein sequence ID" value="EAC4553152.1"/>
    <property type="molecule type" value="Genomic_DNA"/>
</dbReference>
<evidence type="ECO:0000313" key="83">
    <source>
        <dbReference type="Proteomes" id="UP000322220"/>
    </source>
</evidence>
<evidence type="ECO:0000313" key="89">
    <source>
        <dbReference type="Proteomes" id="UP000350032"/>
    </source>
</evidence>
<evidence type="ECO:0000313" key="119">
    <source>
        <dbReference type="Proteomes" id="UP000517258"/>
    </source>
</evidence>
<dbReference type="Proteomes" id="UP000345329">
    <property type="component" value="Unassembled WGS sequence"/>
</dbReference>
<evidence type="ECO:0000313" key="55">
    <source>
        <dbReference type="EMBL" id="EDN9836919.1"/>
    </source>
</evidence>
<reference evidence="78" key="12">
    <citation type="submission" date="2022-06" db="EMBL/GenBank/DDBJ databases">
        <title>Complete genomes of Listeria monocytogenes strains L58-55 and 6179.</title>
        <authorList>
            <person name="Schmitz-Esser S."/>
            <person name="Tibbs-Cortes B.W."/>
        </authorList>
    </citation>
    <scope>NUCLEOTIDE SEQUENCE</scope>
    <source>
        <strain evidence="78">L58-55</strain>
    </source>
</reference>
<evidence type="ECO:0000313" key="134">
    <source>
        <dbReference type="Proteomes" id="UP000546397"/>
    </source>
</evidence>
<evidence type="ECO:0000313" key="21">
    <source>
        <dbReference type="EMBL" id="EAG0868543.1"/>
    </source>
</evidence>
<evidence type="ECO:0000313" key="93">
    <source>
        <dbReference type="Proteomes" id="UP000356407"/>
    </source>
</evidence>
<evidence type="ECO:0000313" key="120">
    <source>
        <dbReference type="Proteomes" id="UP000522199"/>
    </source>
</evidence>
<evidence type="ECO:0000313" key="118">
    <source>
        <dbReference type="Proteomes" id="UP000484022"/>
    </source>
</evidence>
<evidence type="ECO:0000313" key="58">
    <source>
        <dbReference type="EMBL" id="EDP8515529.1"/>
    </source>
</evidence>
<evidence type="ECO:0000313" key="53">
    <source>
        <dbReference type="EMBL" id="EDN8270573.1"/>
    </source>
</evidence>
<dbReference type="Proteomes" id="UP000540417">
    <property type="component" value="Unassembled WGS sequence"/>
</dbReference>
<dbReference type="Proteomes" id="UP000356407">
    <property type="component" value="Unassembled WGS sequence"/>
</dbReference>
<evidence type="ECO:0000313" key="23">
    <source>
        <dbReference type="EMBL" id="EAG1894824.1"/>
    </source>
</evidence>
<evidence type="ECO:0000313" key="76">
    <source>
        <dbReference type="EMBL" id="RKB99230.1"/>
    </source>
</evidence>
<dbReference type="Proteomes" id="UP000478945">
    <property type="component" value="Unassembled WGS sequence"/>
</dbReference>
<dbReference type="Proteomes" id="UP000350032">
    <property type="component" value="Unassembled WGS sequence"/>
</dbReference>
<dbReference type="EMBL" id="QUQA01000013">
    <property type="protein sequence ID" value="RKB99230.1"/>
    <property type="molecule type" value="Genomic_DNA"/>
</dbReference>
<evidence type="ECO:0000313" key="63">
    <source>
        <dbReference type="EMBL" id="HAB7722243.1"/>
    </source>
</evidence>
<evidence type="ECO:0000313" key="143">
    <source>
        <dbReference type="Proteomes" id="UP000843775"/>
    </source>
</evidence>
<evidence type="ECO:0000313" key="19">
    <source>
        <dbReference type="EMBL" id="EAE4943364.1"/>
    </source>
</evidence>
<dbReference type="Proteomes" id="UP000470497">
    <property type="component" value="Unassembled WGS sequence"/>
</dbReference>
<dbReference type="EMBL" id="AAASLB010000013">
    <property type="protein sequence ID" value="EAE4943364.1"/>
    <property type="molecule type" value="Genomic_DNA"/>
</dbReference>
<evidence type="ECO:0000313" key="11">
    <source>
        <dbReference type="EMBL" id="EAD8147408.1"/>
    </source>
</evidence>
<dbReference type="Proteomes" id="UP000378540">
    <property type="component" value="Unassembled WGS sequence"/>
</dbReference>
<evidence type="ECO:0000313" key="48">
    <source>
        <dbReference type="EMBL" id="ECL0132358.1"/>
    </source>
</evidence>
<dbReference type="Proteomes" id="UP000269407">
    <property type="component" value="Unassembled WGS sequence"/>
</dbReference>
<evidence type="ECO:0000313" key="4">
    <source>
        <dbReference type="EMBL" id="EAC5550922.1"/>
    </source>
</evidence>
<dbReference type="EMBL" id="VTIK01000004">
    <property type="protein sequence ID" value="TYU52086.1"/>
    <property type="molecule type" value="Genomic_DNA"/>
</dbReference>
<dbReference type="EMBL" id="AANPAU010000016">
    <property type="protein sequence ID" value="EDP8515529.1"/>
    <property type="molecule type" value="Genomic_DNA"/>
</dbReference>
<reference evidence="70 109" key="4">
    <citation type="submission" date="2018-04" db="EMBL/GenBank/DDBJ databases">
        <title>Genome Analysis of a Prevalent Clone of Listeria monocytogenes Sequence Type 87 in China.</title>
        <authorList>
            <person name="Wang Y."/>
        </authorList>
    </citation>
    <scope>NUCLEOTIDE SEQUENCE [LARGE SCALE GENOMIC DNA]</scope>
    <source>
        <strain evidence="70 109">ICDC_LM1523</strain>
    </source>
</reference>
<dbReference type="Proteomes" id="UP000331186">
    <property type="component" value="Unassembled WGS sequence"/>
</dbReference>
<dbReference type="EMBL" id="RCRQ01000011">
    <property type="protein sequence ID" value="MCO39826.1"/>
    <property type="molecule type" value="Genomic_DNA"/>
</dbReference>
<dbReference type="EMBL" id="AAARIE010000024">
    <property type="protein sequence ID" value="EAE2661206.1"/>
    <property type="molecule type" value="Genomic_DNA"/>
</dbReference>
<dbReference type="KEGG" id="lmv:Y193_02895"/>
<dbReference type="EMBL" id="AAASTI010000007">
    <property type="protein sequence ID" value="EAE5604997.1"/>
    <property type="molecule type" value="Genomic_DNA"/>
</dbReference>
<evidence type="ECO:0000313" key="81">
    <source>
        <dbReference type="Proteomes" id="UP000280270"/>
    </source>
</evidence>
<dbReference type="Proteomes" id="UP000522199">
    <property type="component" value="Unassembled WGS sequence"/>
</dbReference>
<evidence type="ECO:0000313" key="115">
    <source>
        <dbReference type="Proteomes" id="UP000478704"/>
    </source>
</evidence>
<dbReference type="Proteomes" id="UP000368512">
    <property type="component" value="Unassembled WGS sequence"/>
</dbReference>
<dbReference type="Proteomes" id="UP000393182">
    <property type="component" value="Unassembled WGS sequence"/>
</dbReference>
<dbReference type="KEGG" id="lmoe:BN418_3030"/>
<dbReference type="EMBL" id="AABFVG010000015">
    <property type="protein sequence ID" value="EAH2283416.1"/>
    <property type="molecule type" value="Genomic_DNA"/>
</dbReference>
<evidence type="ECO:0000313" key="142">
    <source>
        <dbReference type="Proteomes" id="UP000841561"/>
    </source>
</evidence>
<evidence type="ECO:0000313" key="131">
    <source>
        <dbReference type="Proteomes" id="UP000540117"/>
    </source>
</evidence>
<dbReference type="Proteomes" id="UP000484022">
    <property type="component" value="Unassembled WGS sequence"/>
</dbReference>
<reference evidence="140 141" key="3">
    <citation type="journal article" date="2018" name="Genome Biol.">
        <title>SKESA: strategic k-mer extension for scrupulous assemblies.</title>
        <authorList>
            <person name="Souvorov A."/>
            <person name="Agarwala R."/>
            <person name="Lipman D.J."/>
        </authorList>
    </citation>
    <scope>NUCLEOTIDE SEQUENCE [LARGE SCALE GENOMIC DNA]</scope>
    <source>
        <strain evidence="59">09CEB371LM</strain>
        <strain evidence="68">2017-325981-023-01</strain>
        <strain evidence="64 140">CFIAFB20130012</strain>
        <strain evidence="63">CFIAFB20140010</strain>
        <strain evidence="65">CFIAFB20160038</strain>
        <strain evidence="62 144">CFIAFB20160079</strain>
        <strain evidence="66 143">DMG1500109</strain>
        <strain evidence="61">HPB3501</strain>
        <strain evidence="67 142">LiDS0115</strain>
        <strain evidence="60">Sam_F526FDD3-C0F7-43DB-B204-E231FEF9C926</strain>
        <strain evidence="69">SFBRL218_S4</strain>
    </source>
</reference>
<dbReference type="Proteomes" id="UP000355989">
    <property type="component" value="Unassembled WGS sequence"/>
</dbReference>
<evidence type="ECO:0000313" key="96">
    <source>
        <dbReference type="Proteomes" id="UP000368512"/>
    </source>
</evidence>
<dbReference type="Gene3D" id="2.40.128.20">
    <property type="match status" value="1"/>
</dbReference>
<evidence type="ECO:0000313" key="59">
    <source>
        <dbReference type="EMBL" id="HAA8053927.1"/>
    </source>
</evidence>
<evidence type="ECO:0000313" key="40">
    <source>
        <dbReference type="EMBL" id="EAH2283416.1"/>
    </source>
</evidence>
<dbReference type="EMBL" id="AAAJCR010000005">
    <property type="protein sequence ID" value="EAC5949603.1"/>
    <property type="molecule type" value="Genomic_DNA"/>
</dbReference>
<evidence type="ECO:0000313" key="57">
    <source>
        <dbReference type="EMBL" id="EDP8411372.1"/>
    </source>
</evidence>
<dbReference type="Proteomes" id="UP000529135">
    <property type="component" value="Unassembled WGS sequence"/>
</dbReference>
<evidence type="ECO:0000313" key="78">
    <source>
        <dbReference type="EMBL" id="UUJ78823.1"/>
    </source>
</evidence>
<dbReference type="EMBL" id="AALAQH010000015">
    <property type="protein sequence ID" value="ECX6926026.1"/>
    <property type="molecule type" value="Genomic_DNA"/>
</dbReference>
<evidence type="ECO:0000313" key="26">
    <source>
        <dbReference type="EMBL" id="EAG2998431.1"/>
    </source>
</evidence>
<dbReference type="EMBL" id="AAARLF010000014">
    <property type="protein sequence ID" value="EAE2899198.1"/>
    <property type="molecule type" value="Genomic_DNA"/>
</dbReference>
<dbReference type="InterPro" id="IPR015231">
    <property type="entry name" value="DUF1934"/>
</dbReference>
<evidence type="ECO:0000313" key="72">
    <source>
        <dbReference type="EMBL" id="NYA02187.1"/>
    </source>
</evidence>
<dbReference type="Proteomes" id="UP000332711">
    <property type="component" value="Unassembled WGS sequence"/>
</dbReference>
<dbReference type="Proteomes" id="UP000336166">
    <property type="component" value="Unassembled WGS sequence"/>
</dbReference>
<dbReference type="EMBL" id="AAAREG010000006">
    <property type="protein sequence ID" value="EAE2354553.1"/>
    <property type="molecule type" value="Genomic_DNA"/>
</dbReference>
<reference evidence="51 85" key="9">
    <citation type="submission" date="2019-10" db="EMBL/GenBank/DDBJ databases">
        <authorList>
            <consortium name="GenomeTrakr: Next Generation Sequencing Network for Food Pathogen Tracability"/>
        </authorList>
    </citation>
    <scope>NUCLEOTIDE SEQUENCE [LARGE SCALE GENOMIC DNA]</scope>
    <source>
        <strain evidence="26 137">10B02965A-1</strain>
        <strain evidence="22 103">ARS-CC9329</strain>
        <strain evidence="12 101">CFSAN008016</strain>
        <strain evidence="7 96">CFSAN008042</strain>
        <strain evidence="1 93">CFSAN060999</strain>
        <strain evidence="29 125">CFSAN063727</strain>
        <strain evidence="51 85">CFSAN085184</strain>
        <strain evidence="52 107">CFSAN102901</strain>
        <strain evidence="15 97">FDA00006304</strain>
        <strain evidence="14 100">FDA00006494</strain>
        <strain evidence="4 95">FDA00007096</strain>
        <strain evidence="9 102">FDA00008584</strain>
        <strain evidence="5 99">FDA00009539</strain>
        <strain evidence="24">FDA00011243</strain>
        <strain evidence="71 79">FDA00013213</strain>
        <strain evidence="6 84">FDA00013332</strain>
        <strain evidence="46">FDA00014181</strain>
        <strain evidence="47 90">FDA00014472</strain>
        <strain evidence="53 110">FDA00015028</strain>
        <strain evidence="58">FDA00015054</strain>
        <strain evidence="28 131">FDA1005580-S054-001</strain>
        <strain evidence="118">FDA1077646-S145-002</strain>
        <strain evidence="115">FDA1090798-S029-001</strain>
        <strain evidence="117">FDA956581-098-004</strain>
        <strain evidence="25 123">FDA960927-006-004</strain>
        <strain evidence="30 139">FLAG-38921</strain>
        <strain evidence="50 106">FLAG-51482A</strain>
        <strain evidence="13 92">FLAG-78586</strain>
        <strain evidence="43 124">LS1344</strain>
        <strain evidence="44 132">LS1419</strain>
        <strain evidence="11 98">NYAG13B12507-5</strain>
        <strain evidence="55 111">OSF101448</strain>
        <strain evidence="10 88">VA-WGS-00405</strain>
    </source>
</reference>
<evidence type="ECO:0000313" key="138">
    <source>
        <dbReference type="Proteomes" id="UP000566597"/>
    </source>
</evidence>
<evidence type="ECO:0000313" key="144">
    <source>
        <dbReference type="Proteomes" id="UP000845014"/>
    </source>
</evidence>
<dbReference type="EMBL" id="AABATR010000010">
    <property type="protein sequence ID" value="EAG1894824.1"/>
    <property type="molecule type" value="Genomic_DNA"/>
</dbReference>
<evidence type="ECO:0000313" key="127">
    <source>
        <dbReference type="Proteomes" id="UP000530452"/>
    </source>
</evidence>
<evidence type="ECO:0000313" key="16">
    <source>
        <dbReference type="EMBL" id="EAE2354553.1"/>
    </source>
</evidence>
<dbReference type="EMBL" id="DAAJZA010000016">
    <property type="protein sequence ID" value="HAC1756216.1"/>
    <property type="molecule type" value="Genomic_DNA"/>
</dbReference>
<evidence type="ECO:0000313" key="121">
    <source>
        <dbReference type="Proteomes" id="UP000524387"/>
    </source>
</evidence>
<evidence type="ECO:0000313" key="9">
    <source>
        <dbReference type="EMBL" id="EAD1186428.1"/>
    </source>
</evidence>
<dbReference type="EMBL" id="DAAEEB010000009">
    <property type="protein sequence ID" value="HAA8053927.1"/>
    <property type="molecule type" value="Genomic_DNA"/>
</dbReference>
<dbReference type="EMBL" id="DAAEZQ010000005">
    <property type="protein sequence ID" value="HAA9722598.1"/>
    <property type="molecule type" value="Genomic_DNA"/>
</dbReference>
<evidence type="ECO:0000313" key="24">
    <source>
        <dbReference type="EMBL" id="EAG2246816.1"/>
    </source>
</evidence>
<dbReference type="EMBL" id="AANDQG010000010">
    <property type="protein sequence ID" value="EDN9630758.1"/>
    <property type="molecule type" value="Genomic_DNA"/>
</dbReference>
<dbReference type="EMBL" id="AABBWO010000006">
    <property type="protein sequence ID" value="EAG4185116.1"/>
    <property type="molecule type" value="Genomic_DNA"/>
</dbReference>
<dbReference type="EMBL" id="DAAHUJ010000009">
    <property type="protein sequence ID" value="HAB7365159.1"/>
    <property type="molecule type" value="Genomic_DNA"/>
</dbReference>
<evidence type="ECO:0000313" key="52">
    <source>
        <dbReference type="EMBL" id="EDN7716243.1"/>
    </source>
</evidence>
<evidence type="ECO:0000313" key="36">
    <source>
        <dbReference type="EMBL" id="EAG9858412.1"/>
    </source>
</evidence>
<dbReference type="EMBL" id="CP098507">
    <property type="protein sequence ID" value="UUJ78823.1"/>
    <property type="molecule type" value="Genomic_DNA"/>
</dbReference>
<dbReference type="Proteomes" id="UP000467536">
    <property type="component" value="Unassembled WGS sequence"/>
</dbReference>
<evidence type="ECO:0000313" key="104">
    <source>
        <dbReference type="Proteomes" id="UP000413786"/>
    </source>
</evidence>
<dbReference type="EMBL" id="DAAIHR010000015">
    <property type="protein sequence ID" value="HAB8399533.1"/>
    <property type="molecule type" value="Genomic_DNA"/>
</dbReference>
<evidence type="ECO:0000313" key="125">
    <source>
        <dbReference type="Proteomes" id="UP000528151"/>
    </source>
</evidence>
<dbReference type="EMBL" id="AABDGJ010000013">
    <property type="protein sequence ID" value="EAG6991638.1"/>
    <property type="molecule type" value="Genomic_DNA"/>
</dbReference>
<evidence type="ECO:0000313" key="133">
    <source>
        <dbReference type="Proteomes" id="UP000544530"/>
    </source>
</evidence>
<dbReference type="Proteomes" id="UP000566597">
    <property type="component" value="Unassembled WGS sequence"/>
</dbReference>
<dbReference type="EMBL" id="AABEQV010000016">
    <property type="protein sequence ID" value="EAG9858412.1"/>
    <property type="molecule type" value="Genomic_DNA"/>
</dbReference>
<evidence type="ECO:0000313" key="109">
    <source>
        <dbReference type="Proteomes" id="UP000460224"/>
    </source>
</evidence>
<dbReference type="Proteomes" id="UP000528151">
    <property type="component" value="Unassembled WGS sequence"/>
</dbReference>
<evidence type="ECO:0000313" key="99">
    <source>
        <dbReference type="Proteomes" id="UP000378540"/>
    </source>
</evidence>
<reference evidence="62" key="10">
    <citation type="submission" date="2020-01" db="EMBL/GenBank/DDBJ databases">
        <authorList>
            <consortium name="NCBI Pathogen Detection Project"/>
        </authorList>
    </citation>
    <scope>NUCLEOTIDE SEQUENCE</scope>
    <source>
        <strain evidence="59">09CEB371LM</strain>
        <strain evidence="68">2017-325981-023-01</strain>
        <strain evidence="64">CFIAFB20130012</strain>
        <strain evidence="63">CFIAFB20140010</strain>
        <strain evidence="65">CFIAFB20160038</strain>
        <strain evidence="62">CFIAFB20160079</strain>
        <strain evidence="66">DMG1500109</strain>
        <strain evidence="61">HPB3501</strain>
        <strain evidence="67">LiDS0115</strain>
        <strain evidence="60">Sam_F526FDD3-C0F7-43DB-B204-E231FEF9C926</strain>
        <strain evidence="69">SFBRL218_S4</strain>
    </source>
</reference>
<evidence type="ECO:0000313" key="129">
    <source>
        <dbReference type="Proteomes" id="UP000533021"/>
    </source>
</evidence>
<evidence type="ECO:0000313" key="56">
    <source>
        <dbReference type="EMBL" id="EDO0987201.1"/>
    </source>
</evidence>
<evidence type="ECO:0000313" key="39">
    <source>
        <dbReference type="EMBL" id="EAH1616786.1"/>
    </source>
</evidence>
<evidence type="ECO:0000313" key="113">
    <source>
        <dbReference type="Proteomes" id="UP000470497"/>
    </source>
</evidence>
<reference evidence="73 145" key="1">
    <citation type="submission" date="2016-09" db="EMBL/GenBank/DDBJ databases">
        <title>100K Listeria isolates.</title>
        <authorList>
            <person name="Chen P."/>
            <person name="Weimer B.C."/>
            <person name="Kong N."/>
            <person name="Huang B."/>
        </authorList>
    </citation>
    <scope>NUCLEOTIDE SEQUENCE [LARGE SCALE GENOMIC DNA]</scope>
    <source>
        <strain evidence="73 145">BCW_2383</strain>
    </source>
</reference>
<evidence type="ECO:0000313" key="61">
    <source>
        <dbReference type="EMBL" id="HAA9722598.1"/>
    </source>
</evidence>
<dbReference type="Proteomes" id="UP000401273">
    <property type="component" value="Unassembled WGS sequence"/>
</dbReference>
<evidence type="ECO:0000313" key="100">
    <source>
        <dbReference type="Proteomes" id="UP000379076"/>
    </source>
</evidence>
<dbReference type="EMBL" id="DABJAN010000009">
    <property type="protein sequence ID" value="HAJ9594751.1"/>
    <property type="molecule type" value="Genomic_DNA"/>
</dbReference>
<dbReference type="Proteomes" id="UP000544530">
    <property type="component" value="Unassembled WGS sequence"/>
</dbReference>
<evidence type="ECO:0000313" key="50">
    <source>
        <dbReference type="EMBL" id="ECX6926026.1"/>
    </source>
</evidence>
<dbReference type="KEGG" id="lmok:CQ02_13005"/>
<dbReference type="EMBL" id="AAAKQF010000015">
    <property type="protein sequence ID" value="EAC9041502.1"/>
    <property type="molecule type" value="Genomic_DNA"/>
</dbReference>
<evidence type="ECO:0000313" key="62">
    <source>
        <dbReference type="EMBL" id="HAB7365159.1"/>
    </source>
</evidence>
<evidence type="ECO:0000313" key="75">
    <source>
        <dbReference type="EMBL" id="RKA05161.1"/>
    </source>
</evidence>
<dbReference type="Proteomes" id="UP000540117">
    <property type="component" value="Unassembled WGS sequence"/>
</dbReference>
<dbReference type="EMBL" id="AABBHO010000059">
    <property type="protein sequence ID" value="EAG2998431.1"/>
    <property type="molecule type" value="Genomic_DNA"/>
</dbReference>
<evidence type="ECO:0000313" key="98">
    <source>
        <dbReference type="Proteomes" id="UP000371553"/>
    </source>
</evidence>
<dbReference type="EMBL" id="AABAIH010000004">
    <property type="protein sequence ID" value="EAG0995479.1"/>
    <property type="molecule type" value="Genomic_DNA"/>
</dbReference>
<dbReference type="Proteomes" id="UP000358545">
    <property type="component" value="Unassembled WGS sequence"/>
</dbReference>
<evidence type="ECO:0000313" key="17">
    <source>
        <dbReference type="EMBL" id="EAE2661206.1"/>
    </source>
</evidence>
<dbReference type="Proteomes" id="UP000853596">
    <property type="component" value="Unassembled WGS sequence"/>
</dbReference>
<evidence type="ECO:0000313" key="90">
    <source>
        <dbReference type="Proteomes" id="UP000352246"/>
    </source>
</evidence>
<accession>A0A0D8X508</accession>
<reference evidence="77 83" key="7">
    <citation type="submission" date="2019-08" db="EMBL/GenBank/DDBJ databases">
        <title>Soil Listeria distribution.</title>
        <authorList>
            <person name="Liao J."/>
        </authorList>
    </citation>
    <scope>NUCLEOTIDE SEQUENCE [LARGE SCALE GENOMIC DNA]</scope>
    <source>
        <strain evidence="77 83">IN-RH-2-BL1</strain>
    </source>
</reference>
<evidence type="ECO:0000313" key="43">
    <source>
        <dbReference type="EMBL" id="EAH4242977.1"/>
    </source>
</evidence>
<gene>
    <name evidence="74" type="primary">ywib</name>
    <name evidence="76" type="synonym">ywiB</name>
    <name evidence="22" type="ORF">A3R20_12800</name>
    <name evidence="21" type="ORF">A8L61_14825</name>
    <name evidence="32" type="ORF">AB917_13665</name>
    <name evidence="3" type="ORF">ABZ57_11700</name>
    <name evidence="76" type="ORF">AE233_02720</name>
    <name evidence="31" type="ORF">AF817_14035</name>
    <name evidence="73" type="ORF">AJL21_05240</name>
    <name evidence="5" type="ORF">AP104_09400</name>
    <name evidence="13" type="ORF">APD94_15210</name>
    <name evidence="15" type="ORF">ARR48_12145</name>
    <name evidence="14" type="ORF">ART25_15290</name>
    <name evidence="4" type="ORF">ARY78_10815</name>
    <name evidence="25" type="ORF">B1N52_15310</name>
    <name evidence="24" type="ORF">B1S26_15615</name>
    <name evidence="1" type="ORF">B4X68_09905</name>
    <name evidence="26" type="ORF">B5K54_14135</name>
    <name evidence="23" type="ORF">BB997_14580</name>
    <name evidence="50" type="ORF">BCZ19_15340</name>
    <name evidence="78" type="ORF">BES38_10670</name>
    <name evidence="29" type="ORF">CA369_11845</name>
    <name evidence="27" type="ORF">CAC64_12475</name>
    <name evidence="28" type="ORF">CAV64_13450</name>
    <name evidence="11" type="ORF">CD20_15170</name>
    <name evidence="34" type="ORF">CW845_14705</name>
    <name evidence="33" type="ORF">CW895_11695</name>
    <name evidence="39" type="ORF">D4271_15355</name>
    <name evidence="40" type="ORF">D4920_15155</name>
    <name evidence="35" type="ORF">D4B11_14420</name>
    <name evidence="36" type="ORF">D4C60_15525</name>
    <name evidence="37" type="ORF">D4D89_14765</name>
    <name evidence="38" type="ORF">D4U23_15365</name>
    <name evidence="41" type="ORF">D5M70_14555</name>
    <name evidence="42" type="ORF">D5N24_15010</name>
    <name evidence="45" type="ORF">D7104_14955</name>
    <name evidence="70" type="ORF">DCK61_13610</name>
    <name evidence="30" type="ORF">DCT16_15235</name>
    <name evidence="12" type="ORF">DG57_12585</name>
    <name evidence="71" type="ORF">DOV25_15375</name>
    <name evidence="7" type="ORF">DQ70_14830</name>
    <name evidence="6" type="ORF">DU018_12575</name>
    <name evidence="74" type="ORF">DYZ50_02628</name>
    <name evidence="75" type="ORF">DYZ80_02681</name>
    <name evidence="2" type="ORF">E0I39_14870</name>
    <name evidence="17" type="ORF">E1V33_13680</name>
    <name evidence="18" type="ORF">E1W43_14795</name>
    <name evidence="19" type="ORF">E1W56_15065</name>
    <name evidence="20" type="ORF">E1X78_12865</name>
    <name evidence="43" type="ORF">E5F58_13360</name>
    <name evidence="44" type="ORF">E5H26_13595</name>
    <name evidence="49" type="ORF">F1788_14665</name>
    <name evidence="46" type="ORF">FC284_02250</name>
    <name evidence="48" type="ORF">FJU19_14770</name>
    <name evidence="47" type="ORF">FPL45_07885</name>
    <name evidence="56" type="ORF">FV747_14455</name>
    <name evidence="77" type="ORF">FZW98_09295</name>
    <name evidence="58" type="ORF">G3O21_002991</name>
    <name evidence="57" type="ORF">G3R95_002952</name>
    <name evidence="51" type="ORF">GCV64_13450</name>
    <name evidence="59" type="ORF">GHH22_12335</name>
    <name evidence="60" type="ORF">GHO09_14910</name>
    <name evidence="54" type="ORF">GI230_14275</name>
    <name evidence="66" type="ORF">GI949_14680</name>
    <name evidence="61" type="ORF">GIH49_10660</name>
    <name evidence="55" type="ORF">GJW51_09565</name>
    <name evidence="52" type="ORF">GQG13_14055</name>
    <name evidence="53" type="ORF">GT011_14580</name>
    <name evidence="62" type="ORF">GYO01_13660</name>
    <name evidence="63" type="ORF">GYP27_09660</name>
    <name evidence="64" type="ORF">GYR60_13465</name>
    <name evidence="65" type="ORF">GYU24_14540</name>
    <name evidence="67" type="ORF">GZK27_14980</name>
    <name evidence="68" type="ORF">HQN34_002988</name>
    <name evidence="72" type="ORF">HZJ64_10105</name>
    <name evidence="69" type="ORF">IP987_000396</name>
    <name evidence="8" type="ORF">KV70_14960</name>
    <name evidence="9" type="ORF">QD52_15235</name>
    <name evidence="10" type="ORF">UI29_15235</name>
    <name evidence="16" type="ORF">Y261_09360</name>
</gene>
<evidence type="ECO:0000313" key="91">
    <source>
        <dbReference type="Proteomes" id="UP000354255"/>
    </source>
</evidence>
<dbReference type="Proteomes" id="UP000841561">
    <property type="component" value="Unassembled WGS sequence"/>
</dbReference>
<evidence type="ECO:0000313" key="135">
    <source>
        <dbReference type="Proteomes" id="UP000548278"/>
    </source>
</evidence>
<dbReference type="Proteomes" id="UP000546397">
    <property type="component" value="Unassembled WGS sequence"/>
</dbReference>
<evidence type="ECO:0000313" key="112">
    <source>
        <dbReference type="Proteomes" id="UP000467536"/>
    </source>
</evidence>
<dbReference type="EMBL" id="AAAQQZ010000011">
    <property type="protein sequence ID" value="EAE1340279.1"/>
    <property type="molecule type" value="Genomic_DNA"/>
</dbReference>
<evidence type="ECO:0000313" key="80">
    <source>
        <dbReference type="Proteomes" id="UP000272537"/>
    </source>
</evidence>
<dbReference type="Proteomes" id="UP000845014">
    <property type="component" value="Unassembled WGS sequence"/>
</dbReference>
<evidence type="ECO:0000313" key="68">
    <source>
        <dbReference type="EMBL" id="HAJ9594751.1"/>
    </source>
</evidence>
<evidence type="ECO:0000313" key="94">
    <source>
        <dbReference type="Proteomes" id="UP000358545"/>
    </source>
</evidence>
<dbReference type="Proteomes" id="UP000193519">
    <property type="component" value="Chromosome"/>
</dbReference>
<dbReference type="Proteomes" id="UP000840197">
    <property type="component" value="Unassembled WGS sequence"/>
</dbReference>
<evidence type="ECO:0000313" key="82">
    <source>
        <dbReference type="Proteomes" id="UP000285054"/>
    </source>
</evidence>
<dbReference type="Proteomes" id="UP000354255">
    <property type="component" value="Unassembled WGS sequence"/>
</dbReference>
<dbReference type="eggNOG" id="COG4506">
    <property type="taxonomic scope" value="Bacteria"/>
</dbReference>
<dbReference type="Proteomes" id="UP000458487">
    <property type="component" value="Unassembled WGS sequence"/>
</dbReference>
<dbReference type="EMBL" id="AANCZP010000007">
    <property type="protein sequence ID" value="EDN8270573.1"/>
    <property type="molecule type" value="Genomic_DNA"/>
</dbReference>
<dbReference type="EMBL" id="AABGFX010000018">
    <property type="protein sequence ID" value="EAH3128532.1"/>
    <property type="molecule type" value="Genomic_DNA"/>
</dbReference>
<dbReference type="Proteomes" id="UP000272537">
    <property type="component" value="Unassembled WGS sequence"/>
</dbReference>
<dbReference type="Proteomes" id="UP000455569">
    <property type="component" value="Unassembled WGS sequence"/>
</dbReference>
<dbReference type="EMBL" id="AAAIXK010000005">
    <property type="protein sequence ID" value="EAC5550922.1"/>
    <property type="molecule type" value="Genomic_DNA"/>
</dbReference>
<dbReference type="EMBL" id="AANOZB010000015">
    <property type="protein sequence ID" value="EDP8411372.1"/>
    <property type="molecule type" value="Genomic_DNA"/>
</dbReference>
<evidence type="ECO:0000313" key="35">
    <source>
        <dbReference type="EMBL" id="EAG9520960.1"/>
    </source>
</evidence>
<reference evidence="120 121" key="6">
    <citation type="submission" date="2019-04" db="EMBL/GenBank/DDBJ databases">
        <authorList>
            <consortium name="GenomeTrakr network: Whole genome sequencing for foodborne pathogen traceback"/>
        </authorList>
    </citation>
    <scope>NUCLEOTIDE SEQUENCE [LARGE SCALE GENOMIC DNA]</scope>
    <source>
        <strain evidence="32 135">CFSAN004300</strain>
        <strain evidence="34 120">CFSAN072474</strain>
        <strain evidence="33 121">CFSAN072502</strain>
        <strain evidence="31 130">NRRL B-33244</strain>
    </source>
</reference>
<evidence type="ECO:0000313" key="111">
    <source>
        <dbReference type="Proteomes" id="UP000467347"/>
    </source>
</evidence>
<dbReference type="Proteomes" id="UP000421738">
    <property type="component" value="Unassembled WGS sequence"/>
</dbReference>
<dbReference type="Proteomes" id="UP000531172">
    <property type="component" value="Unassembled WGS sequence"/>
</dbReference>
<dbReference type="EMBL" id="AANEHK010000021">
    <property type="protein sequence ID" value="EDO0987201.1"/>
    <property type="molecule type" value="Genomic_DNA"/>
</dbReference>
<evidence type="ECO:0000313" key="108">
    <source>
        <dbReference type="Proteomes" id="UP000458487"/>
    </source>
</evidence>
<evidence type="ECO:0000313" key="12">
    <source>
        <dbReference type="EMBL" id="EAE0770665.1"/>
    </source>
</evidence>
<dbReference type="Proteomes" id="UP000530452">
    <property type="component" value="Unassembled WGS sequence"/>
</dbReference>
<evidence type="ECO:0000313" key="8">
    <source>
        <dbReference type="EMBL" id="EAC9041502.1"/>
    </source>
</evidence>
<dbReference type="EMBL" id="AAAJWF010000012">
    <property type="protein sequence ID" value="EAC7481957.1"/>
    <property type="molecule type" value="Genomic_DNA"/>
</dbReference>
<dbReference type="GeneID" id="86846683"/>
<dbReference type="Proteomes" id="UP000840569">
    <property type="component" value="Unassembled WGS sequence"/>
</dbReference>
<evidence type="ECO:0000313" key="30">
    <source>
        <dbReference type="EMBL" id="EAG6170727.1"/>
    </source>
</evidence>
<dbReference type="Proteomes" id="UP000566721">
    <property type="component" value="Unassembled WGS sequence"/>
</dbReference>
<dbReference type="Proteomes" id="UP000280270">
    <property type="component" value="Unassembled WGS sequence"/>
</dbReference>
<evidence type="ECO:0000313" key="137">
    <source>
        <dbReference type="Proteomes" id="UP000549379"/>
    </source>
</evidence>
<evidence type="ECO:0000313" key="107">
    <source>
        <dbReference type="Proteomes" id="UP000455569"/>
    </source>
</evidence>
<dbReference type="EMBL" id="AABCVX010000010">
    <property type="protein sequence ID" value="EAG6170727.1"/>
    <property type="molecule type" value="Genomic_DNA"/>
</dbReference>
<evidence type="ECO:0000313" key="84">
    <source>
        <dbReference type="Proteomes" id="UP000331186"/>
    </source>
</evidence>
<dbReference type="EMBL" id="JACAVN010000006">
    <property type="protein sequence ID" value="NYA02187.1"/>
    <property type="molecule type" value="Genomic_DNA"/>
</dbReference>
<dbReference type="EMBL" id="AAISWI010000006">
    <property type="protein sequence ID" value="ECH7211255.1"/>
    <property type="molecule type" value="Genomic_DNA"/>
</dbReference>
<evidence type="ECO:0000313" key="29">
    <source>
        <dbReference type="EMBL" id="EAG4462985.1"/>
    </source>
</evidence>
<dbReference type="EMBL" id="AAAJKI010000038">
    <property type="protein sequence ID" value="EAC6549187.1"/>
    <property type="molecule type" value="Genomic_DNA"/>
</dbReference>
<dbReference type="EMBL" id="DAAEQL010000014">
    <property type="protein sequence ID" value="HAA8491785.1"/>
    <property type="molecule type" value="Genomic_DNA"/>
</dbReference>
<evidence type="ECO:0000313" key="28">
    <source>
        <dbReference type="EMBL" id="EAG4332250.1"/>
    </source>
</evidence>
<evidence type="ECO:0000313" key="60">
    <source>
        <dbReference type="EMBL" id="HAA8491785.1"/>
    </source>
</evidence>
<dbReference type="EMBL" id="AABGVJ010000004">
    <property type="protein sequence ID" value="EAH4373730.1"/>
    <property type="molecule type" value="Genomic_DNA"/>
</dbReference>
<evidence type="ECO:0000313" key="54">
    <source>
        <dbReference type="EMBL" id="EDN9630758.1"/>
    </source>
</evidence>
<evidence type="ECO:0000313" key="117">
    <source>
        <dbReference type="Proteomes" id="UP000481141"/>
    </source>
</evidence>
<dbReference type="Proteomes" id="UP000406081">
    <property type="component" value="Unassembled WGS sequence"/>
</dbReference>
<evidence type="ECO:0000313" key="87">
    <source>
        <dbReference type="Proteomes" id="UP000339309"/>
    </source>
</evidence>
<dbReference type="EMBL" id="AABEKY010000012">
    <property type="protein sequence ID" value="EAG9388743.1"/>
    <property type="molecule type" value="Genomic_DNA"/>
</dbReference>
<dbReference type="EMBL" id="AANCRK010000007">
    <property type="protein sequence ID" value="EDN7716243.1"/>
    <property type="molecule type" value="Genomic_DNA"/>
</dbReference>
<evidence type="ECO:0000313" key="47">
    <source>
        <dbReference type="EMBL" id="ECH7211255.1"/>
    </source>
</evidence>
<dbReference type="EMBL" id="AABDDO010000006">
    <property type="protein sequence ID" value="EAG6764346.1"/>
    <property type="molecule type" value="Genomic_DNA"/>
</dbReference>
<reference evidence="119 122" key="5">
    <citation type="submission" date="2019-04" db="EMBL/GenBank/DDBJ databases">
        <authorList>
            <person name="Ashton P.M."/>
            <person name="Dallman T."/>
            <person name="Nair S."/>
            <person name="De Pinna E."/>
            <person name="Peters T."/>
            <person name="Grant K."/>
        </authorList>
    </citation>
    <scope>NUCLEOTIDE SEQUENCE [LARGE SCALE GENOMIC DNA]</scope>
    <source>
        <strain evidence="40 129">282333</strain>
        <strain evidence="42 127">282352</strain>
        <strain evidence="35 134">289003</strain>
        <strain evidence="38 138">406731</strain>
        <strain evidence="36 136">429821</strain>
        <strain evidence="39 122">562417</strain>
        <strain evidence="41 126">562428</strain>
        <strain evidence="37 119">563356</strain>
        <strain evidence="2 104">688377</strain>
        <strain evidence="48 116">760311</strain>
        <strain evidence="56 112">788324</strain>
        <strain evidence="54 108">833351</strain>
        <strain evidence="57 113">883775</strain>
        <strain evidence="17">RL15000161</strain>
        <strain evidence="18">RL15000271</strain>
        <strain evidence="19">RL15000286</strain>
        <strain evidence="20">RL15000440</strain>
    </source>
</reference>
<dbReference type="Proteomes" id="UP000527632">
    <property type="component" value="Unassembled WGS sequence"/>
</dbReference>
<evidence type="ECO:0000313" key="46">
    <source>
        <dbReference type="EMBL" id="EAK9427175.1"/>
    </source>
</evidence>
<dbReference type="EMBL" id="QXKO01000006">
    <property type="protein sequence ID" value="RJZ19529.1"/>
    <property type="molecule type" value="Genomic_DNA"/>
</dbReference>
<reference evidence="72 133" key="11">
    <citation type="submission" date="2020-06" db="EMBL/GenBank/DDBJ databases">
        <title>Two Listeria outbreaks in Switzerland in 2018 and 2020.</title>
        <authorList>
            <person name="Stevens M.J.A."/>
            <person name="Bloemberg G."/>
            <person name="Nusch-Inderbinnen M."/>
            <person name="Stephan R."/>
        </authorList>
    </citation>
    <scope>NUCLEOTIDE SEQUENCE [LARGE SCALE GENOMIC DNA]</scope>
    <source>
        <strain evidence="72 133">N18-0707</strain>
    </source>
</reference>
<dbReference type="EMBL" id="AAAIJX010000017">
    <property type="protein sequence ID" value="EAC4484173.1"/>
    <property type="molecule type" value="Genomic_DNA"/>
</dbReference>
<evidence type="ECO:0000313" key="128">
    <source>
        <dbReference type="Proteomes" id="UP000531172"/>
    </source>
</evidence>
<dbReference type="Proteomes" id="UP000335978">
    <property type="component" value="Unassembled WGS sequence"/>
</dbReference>
<evidence type="ECO:0000313" key="38">
    <source>
        <dbReference type="EMBL" id="EAH0253757.1"/>
    </source>
</evidence>
<dbReference type="Proteomes" id="UP000413786">
    <property type="component" value="Unassembled WGS sequence"/>
</dbReference>
<dbReference type="Proteomes" id="UP000478682">
    <property type="component" value="Unassembled WGS sequence"/>
</dbReference>
<evidence type="ECO:0000313" key="31">
    <source>
        <dbReference type="EMBL" id="EAG6764346.1"/>
    </source>
</evidence>
<evidence type="ECO:0000313" key="41">
    <source>
        <dbReference type="EMBL" id="EAH3128532.1"/>
    </source>
</evidence>
<dbReference type="EMBL" id="AABAGT010000031">
    <property type="protein sequence ID" value="EAG0868543.1"/>
    <property type="molecule type" value="Genomic_DNA"/>
</dbReference>
<evidence type="ECO:0000313" key="106">
    <source>
        <dbReference type="Proteomes" id="UP000427828"/>
    </source>
</evidence>
<dbReference type="Pfam" id="PF09148">
    <property type="entry name" value="DUF1934"/>
    <property type="match status" value="1"/>
</dbReference>
<reference evidence="49 105" key="8">
    <citation type="submission" date="2019-09" db="EMBL/GenBank/DDBJ databases">
        <authorList>
            <consortium name="PulseNet: The National Subtyping Network for Foodborne Disease Surveillance"/>
            <person name="Tarr C.L."/>
            <person name="Trees E."/>
            <person name="Katz L.S."/>
            <person name="Carleton-Romer H.A."/>
            <person name="Stroika S."/>
            <person name="Kucerova Z."/>
            <person name="Roache K.F."/>
            <person name="Sabol A.L."/>
            <person name="Besser J."/>
            <person name="Gerner-Smidt P."/>
        </authorList>
    </citation>
    <scope>NUCLEOTIDE SEQUENCE [LARGE SCALE GENOMIC DNA]</scope>
    <source>
        <strain evidence="3 87">2015L-6227</strain>
        <strain evidence="16 86">PNUSAL000134</strain>
        <strain evidence="8 91">PNUSAL000910</strain>
        <strain evidence="21 94">PNUSAL002180</strain>
        <strain evidence="23 114">PNUSAL002298</strain>
        <strain evidence="27 128">PNUSAL003001</strain>
        <strain evidence="45 89">PNUSAL004402</strain>
        <strain evidence="49 105">PNUSAL005666</strain>
    </source>
</reference>
<evidence type="ECO:0000313" key="145">
    <source>
        <dbReference type="Proteomes" id="UP000852906"/>
    </source>
</evidence>
<evidence type="ECO:0000313" key="13">
    <source>
        <dbReference type="EMBL" id="EAE1097316.1"/>
    </source>
</evidence>
<evidence type="ECO:0000313" key="95">
    <source>
        <dbReference type="Proteomes" id="UP000365297"/>
    </source>
</evidence>
<dbReference type="EMBL" id="DAAKPP010000012">
    <property type="protein sequence ID" value="HAC3056790.1"/>
    <property type="molecule type" value="Genomic_DNA"/>
</dbReference>
<dbReference type="EMBL" id="AAAQJJ010000016">
    <property type="protein sequence ID" value="EAE0770665.1"/>
    <property type="molecule type" value="Genomic_DNA"/>
</dbReference>
<dbReference type="Proteomes" id="UP000467247">
    <property type="component" value="Unassembled WGS sequence"/>
</dbReference>
<dbReference type="EMBL" id="AAAICE010000006">
    <property type="protein sequence ID" value="EAC3882335.1"/>
    <property type="molecule type" value="Genomic_DNA"/>
</dbReference>
<evidence type="ECO:0000313" key="18">
    <source>
        <dbReference type="EMBL" id="EAE2899198.1"/>
    </source>
</evidence>
<dbReference type="InterPro" id="IPR012674">
    <property type="entry name" value="Calycin"/>
</dbReference>
<evidence type="ECO:0000313" key="114">
    <source>
        <dbReference type="Proteomes" id="UP000478682"/>
    </source>
</evidence>
<evidence type="ECO:0000313" key="92">
    <source>
        <dbReference type="Proteomes" id="UP000355989"/>
    </source>
</evidence>
<dbReference type="EMBL" id="AAAMZD010000010">
    <property type="protein sequence ID" value="EAD3794110.1"/>
    <property type="molecule type" value="Genomic_DNA"/>
</dbReference>
<dbReference type="EMBL" id="AABFMV010000020">
    <property type="protein sequence ID" value="EAH1616786.1"/>
    <property type="molecule type" value="Genomic_DNA"/>
</dbReference>
<dbReference type="Proteomes" id="UP000322220">
    <property type="component" value="Unassembled WGS sequence"/>
</dbReference>
<evidence type="ECO:0000313" key="22">
    <source>
        <dbReference type="EMBL" id="EAG0995479.1"/>
    </source>
</evidence>
<evidence type="ECO:0000313" key="45">
    <source>
        <dbReference type="EMBL" id="EAK8898985.1"/>
    </source>
</evidence>
<evidence type="ECO:0000313" key="34">
    <source>
        <dbReference type="EMBL" id="EAG9388743.1"/>
    </source>
</evidence>
<evidence type="ECO:0000313" key="25">
    <source>
        <dbReference type="EMBL" id="EAG2516502.1"/>
    </source>
</evidence>
<dbReference type="Proteomes" id="UP000533021">
    <property type="component" value="Unassembled WGS sequence"/>
</dbReference>
<dbReference type="EMBL" id="AAMGHX010000004">
    <property type="protein sequence ID" value="EDH0842090.1"/>
    <property type="molecule type" value="Genomic_DNA"/>
</dbReference>
<evidence type="ECO:0000313" key="139">
    <source>
        <dbReference type="Proteomes" id="UP000566721"/>
    </source>
</evidence>
<dbReference type="EMBL" id="AABBYJ010000008">
    <property type="protein sequence ID" value="EAG4332250.1"/>
    <property type="molecule type" value="Genomic_DNA"/>
</dbReference>
<evidence type="ECO:0000313" key="3">
    <source>
        <dbReference type="EMBL" id="EAC4553152.1"/>
    </source>
</evidence>
<evidence type="ECO:0000313" key="71">
    <source>
        <dbReference type="EMBL" id="MCO39826.1"/>
    </source>
</evidence>
<organism evidence="33 121">
    <name type="scientific">Listeria monocytogenes</name>
    <dbReference type="NCBI Taxonomy" id="1639"/>
    <lineage>
        <taxon>Bacteria</taxon>
        <taxon>Bacillati</taxon>
        <taxon>Bacillota</taxon>
        <taxon>Bacilli</taxon>
        <taxon>Bacillales</taxon>
        <taxon>Listeriaceae</taxon>
        <taxon>Listeria</taxon>
    </lineage>
</organism>
<dbReference type="Proteomes" id="UP000379076">
    <property type="component" value="Unassembled WGS sequence"/>
</dbReference>
<dbReference type="EMBL" id="AABGUK010000005">
    <property type="protein sequence ID" value="EAH4242977.1"/>
    <property type="molecule type" value="Genomic_DNA"/>
</dbReference>
<evidence type="ECO:0000313" key="15">
    <source>
        <dbReference type="EMBL" id="EAE1632544.1"/>
    </source>
</evidence>
<dbReference type="EMBL" id="AACKFB010000002">
    <property type="protein sequence ID" value="EAK9427175.1"/>
    <property type="molecule type" value="Genomic_DNA"/>
</dbReference>
<dbReference type="EMBL" id="AABAYG010000010">
    <property type="protein sequence ID" value="EAG2246816.1"/>
    <property type="molecule type" value="Genomic_DNA"/>
</dbReference>
<evidence type="ECO:0000313" key="97">
    <source>
        <dbReference type="Proteomes" id="UP000368805"/>
    </source>
</evidence>
<dbReference type="Proteomes" id="UP000843775">
    <property type="component" value="Unassembled WGS sequence"/>
</dbReference>
<evidence type="ECO:0000313" key="20">
    <source>
        <dbReference type="EMBL" id="EAE5604997.1"/>
    </source>
</evidence>
<dbReference type="Proteomes" id="UP000285054">
    <property type="component" value="Unassembled WGS sequence"/>
</dbReference>
<evidence type="ECO:0000313" key="49">
    <source>
        <dbReference type="EMBL" id="ECR7123957.1"/>
    </source>
</evidence>
<evidence type="ECO:0000313" key="5">
    <source>
        <dbReference type="EMBL" id="EAC5949603.1"/>
    </source>
</evidence>
<evidence type="ECO:0000313" key="102">
    <source>
        <dbReference type="Proteomes" id="UP000403352"/>
    </source>
</evidence>
<reference evidence="80 81" key="2">
    <citation type="journal article" date="2018" name="BMC Genomics">
        <title>Genes significantly associated with lineage II food isolates of Listeria monocytogenes.</title>
        <authorList>
            <person name="Pirone-Davies C."/>
            <person name="Chen Y."/>
            <person name="Pightling A."/>
            <person name="Ryan G."/>
            <person name="Wang Y."/>
            <person name="Yao K."/>
            <person name="Hoffmann M."/>
            <person name="Allard M.W."/>
        </authorList>
    </citation>
    <scope>NUCLEOTIDE SEQUENCE [LARGE SCALE GENOMIC DNA]</scope>
    <source>
        <strain evidence="76 81">CFSAN028761</strain>
        <strain evidence="74 82">PNUSAL000190</strain>
        <strain evidence="75 80">PNUSAL000550</strain>
    </source>
</reference>
<evidence type="ECO:0000313" key="64">
    <source>
        <dbReference type="EMBL" id="HAB8399533.1"/>
    </source>
</evidence>
<evidence type="ECO:0000313" key="73">
    <source>
        <dbReference type="EMBL" id="OET51483.1"/>
    </source>
</evidence>
<dbReference type="Proteomes" id="UP000524387">
    <property type="component" value="Unassembled WGS sequence"/>
</dbReference>
<dbReference type="Proteomes" id="UP000478704">
    <property type="component" value="Unassembled WGS sequence"/>
</dbReference>
<evidence type="ECO:0000313" key="14">
    <source>
        <dbReference type="EMBL" id="EAE1340279.1"/>
    </source>
</evidence>
<dbReference type="Proteomes" id="UP000535556">
    <property type="component" value="Unassembled WGS sequence"/>
</dbReference>
<evidence type="ECO:0000313" key="110">
    <source>
        <dbReference type="Proteomes" id="UP000467247"/>
    </source>
</evidence>
<evidence type="ECO:0000313" key="27">
    <source>
        <dbReference type="EMBL" id="EAG4185116.1"/>
    </source>
</evidence>
<dbReference type="EMBL" id="AABEKN010000005">
    <property type="protein sequence ID" value="EAG9354456.1"/>
    <property type="molecule type" value="Genomic_DNA"/>
</dbReference>
<dbReference type="EMBL" id="DAAIRR010000006">
    <property type="protein sequence ID" value="HAB9176929.1"/>
    <property type="molecule type" value="Genomic_DNA"/>
</dbReference>
<dbReference type="OMA" id="HAMTIMF"/>
<dbReference type="Proteomes" id="UP000460224">
    <property type="component" value="Unassembled WGS sequence"/>
</dbReference>
<dbReference type="Proteomes" id="UP000840039">
    <property type="component" value="Unassembled WGS sequence"/>
</dbReference>
<dbReference type="EMBL" id="AAJEKY010000017">
    <property type="protein sequence ID" value="ECL0132358.1"/>
    <property type="molecule type" value="Genomic_DNA"/>
</dbReference>
<dbReference type="Proteomes" id="UP000840567">
    <property type="component" value="Unassembled WGS sequence"/>
</dbReference>
<evidence type="ECO:0000313" key="65">
    <source>
        <dbReference type="EMBL" id="HAB9176929.1"/>
    </source>
</evidence>
<evidence type="ECO:0000313" key="7">
    <source>
        <dbReference type="EMBL" id="EAC7481957.1"/>
    </source>
</evidence>
<evidence type="ECO:0000313" key="74">
    <source>
        <dbReference type="EMBL" id="RJZ19529.1"/>
    </source>
</evidence>
<dbReference type="Proteomes" id="UP000844471">
    <property type="component" value="Unassembled WGS sequence"/>
</dbReference>
<dbReference type="Proteomes" id="UP000549379">
    <property type="component" value="Unassembled WGS sequence"/>
</dbReference>
<dbReference type="Proteomes" id="UP000388699">
    <property type="component" value="Unassembled WGS sequence"/>
</dbReference>
<dbReference type="Proteomes" id="UP000548826">
    <property type="component" value="Unassembled WGS sequence"/>
</dbReference>
<dbReference type="Proteomes" id="UP000525850">
    <property type="component" value="Unassembled WGS sequence"/>
</dbReference>